<comment type="caution">
    <text evidence="3">The sequence shown here is derived from an EMBL/GenBank/DDBJ whole genome shotgun (WGS) entry which is preliminary data.</text>
</comment>
<dbReference type="Pfam" id="PF13738">
    <property type="entry name" value="Pyr_redox_3"/>
    <property type="match status" value="1"/>
</dbReference>
<organism evidence="3 4">
    <name type="scientific">Sphingomonas crocodyli</name>
    <dbReference type="NCBI Taxonomy" id="1979270"/>
    <lineage>
        <taxon>Bacteria</taxon>
        <taxon>Pseudomonadati</taxon>
        <taxon>Pseudomonadota</taxon>
        <taxon>Alphaproteobacteria</taxon>
        <taxon>Sphingomonadales</taxon>
        <taxon>Sphingomonadaceae</taxon>
        <taxon>Sphingomonas</taxon>
    </lineage>
</organism>
<keyword evidence="2" id="KW-0812">Transmembrane</keyword>
<keyword evidence="2" id="KW-0472">Membrane</keyword>
<accession>A0A437LWE9</accession>
<dbReference type="Gene3D" id="3.50.50.60">
    <property type="entry name" value="FAD/NAD(P)-binding domain"/>
    <property type="match status" value="2"/>
</dbReference>
<protein>
    <submittedName>
        <fullName evidence="3">NAD(P)/FAD-dependent oxidoreductase</fullName>
    </submittedName>
</protein>
<dbReference type="EMBL" id="SACN01000004">
    <property type="protein sequence ID" value="RVT89714.1"/>
    <property type="molecule type" value="Genomic_DNA"/>
</dbReference>
<dbReference type="OrthoDB" id="312624at2"/>
<dbReference type="Proteomes" id="UP000282971">
    <property type="component" value="Unassembled WGS sequence"/>
</dbReference>
<dbReference type="PANTHER" id="PTHR42877:SF4">
    <property type="entry name" value="FAD_NAD(P)-BINDING DOMAIN-CONTAINING PROTEIN-RELATED"/>
    <property type="match status" value="1"/>
</dbReference>
<evidence type="ECO:0000256" key="2">
    <source>
        <dbReference type="SAM" id="Phobius"/>
    </source>
</evidence>
<feature type="region of interest" description="Disordered" evidence="1">
    <location>
        <begin position="56"/>
        <end position="82"/>
    </location>
</feature>
<evidence type="ECO:0000313" key="3">
    <source>
        <dbReference type="EMBL" id="RVT89714.1"/>
    </source>
</evidence>
<gene>
    <name evidence="3" type="ORF">EOD43_20235</name>
</gene>
<name>A0A437LWE9_9SPHN</name>
<keyword evidence="2" id="KW-1133">Transmembrane helix</keyword>
<dbReference type="InterPro" id="IPR051209">
    <property type="entry name" value="FAD-bind_Monooxygenase_sf"/>
</dbReference>
<dbReference type="PRINTS" id="PR00411">
    <property type="entry name" value="PNDRDTASEI"/>
</dbReference>
<dbReference type="PANTHER" id="PTHR42877">
    <property type="entry name" value="L-ORNITHINE N(5)-MONOOXYGENASE-RELATED"/>
    <property type="match status" value="1"/>
</dbReference>
<evidence type="ECO:0000313" key="4">
    <source>
        <dbReference type="Proteomes" id="UP000282971"/>
    </source>
</evidence>
<dbReference type="AlphaFoldDB" id="A0A437LWE9"/>
<feature type="transmembrane region" description="Helical" evidence="2">
    <location>
        <begin position="21"/>
        <end position="45"/>
    </location>
</feature>
<dbReference type="InterPro" id="IPR036188">
    <property type="entry name" value="FAD/NAD-bd_sf"/>
</dbReference>
<keyword evidence="4" id="KW-1185">Reference proteome</keyword>
<sequence length="668" mass="73938">MSQYEGPERRMRREEIMTDQPAAATLHSAVAALDPIVALLALVHLTGDRTLLRTLGGEFDGVPRGGAQSSFNPRDTGKPKELDPAVDADIRARLIAAMESNPNPIITQPDRALFQQMADFCIGMPLKPDATAMGREQAGFSRDEGAAEAKRVPPEGFKVFVLGGGMAGLIAGIKLKAAGFDFQIAERWDAIGGTWMVNRYPHVAVDTPSVQYSLSFEQNASWTKYYPRGPEYRAYLDRVADKYQIRDKIAFNTTMTGCHWDDDRNLWTITCTQDGKEVVYEANAVVVAIGFLSRPSFPDVPGLDSFAGPVLHSGNWDDNVQIEGKKVLVVGTGATAAQLATNLGGRADHLTIVQRQPNYMMPDQKTLKEVDPDERWALEHIPFVTQWRRFQSLVSLLTLPISPAVIDPDYRARTGGVSAINEGAKQVSLRYIAEKFADRPDLKAKVTPDFPFFAKRPILDCGYYDTLKRPNVDLVEGSLARVEPDGVVLKDGTRIACDVLALATGWTLDYMSNLDIRGRGGRKLSDTWAEYPFAYKGLEVPGFPNFFVTSGPNSALTSSHTTLAEQQIHYIVETLKLMVDEEFAAVEVTQEACDAYNRDLEKRLEQTIWIQSGTAHGYYRHATGRIVLGYPGTNLEYWLALRRPVVEDHRFTSSDSDAAIEPARAVLT</sequence>
<proteinExistence type="predicted"/>
<evidence type="ECO:0000256" key="1">
    <source>
        <dbReference type="SAM" id="MobiDB-lite"/>
    </source>
</evidence>
<reference evidence="3 4" key="1">
    <citation type="submission" date="2019-01" db="EMBL/GenBank/DDBJ databases">
        <authorList>
            <person name="Chen W.-M."/>
        </authorList>
    </citation>
    <scope>NUCLEOTIDE SEQUENCE [LARGE SCALE GENOMIC DNA]</scope>
    <source>
        <strain evidence="3 4">CCP-7</strain>
    </source>
</reference>
<dbReference type="SUPFAM" id="SSF51905">
    <property type="entry name" value="FAD/NAD(P)-binding domain"/>
    <property type="match status" value="2"/>
</dbReference>